<dbReference type="AlphaFoldDB" id="A0A318Q8L8"/>
<protein>
    <submittedName>
        <fullName evidence="3">Mannose-6-phosphate isomerase</fullName>
    </submittedName>
</protein>
<dbReference type="RefSeq" id="WP_110914514.1">
    <property type="nucleotide sequence ID" value="NZ_NKUF01000046.1"/>
</dbReference>
<dbReference type="GO" id="GO:0016853">
    <property type="term" value="F:isomerase activity"/>
    <property type="evidence" value="ECO:0007669"/>
    <property type="project" value="UniProtKB-KW"/>
</dbReference>
<organism evidence="3 4">
    <name type="scientific">Gluconacetobacter entanii</name>
    <dbReference type="NCBI Taxonomy" id="108528"/>
    <lineage>
        <taxon>Bacteria</taxon>
        <taxon>Pseudomonadati</taxon>
        <taxon>Pseudomonadota</taxon>
        <taxon>Alphaproteobacteria</taxon>
        <taxon>Acetobacterales</taxon>
        <taxon>Acetobacteraceae</taxon>
        <taxon>Gluconacetobacter</taxon>
    </lineage>
</organism>
<dbReference type="Proteomes" id="UP000248301">
    <property type="component" value="Unassembled WGS sequence"/>
</dbReference>
<keyword evidence="2 3" id="KW-0413">Isomerase</keyword>
<sequence>MTHDTWRLWLSQSALPLWAGIGFDSGRRLFHERLTFEHQPIELPELRLMVQARQVSTYCRAELDGFCKTAAQSLECLREVERRYRRSDGAPGWIFSLGPDGRPADRRRDLYAHAFILFAYGWAYRVSHDPAYLTVARETTLEIDQIFLTQQGGYRDTVPPADSIHRQNPHMHLLEAYLVLFDVSGDSFYLDYARRLVALALKHFILPGTGMLLEFFDSAWEPLQAAGHNRVEPGHLFEWSWLFSEFARLSPEDPDITAIVHASKKLAETALAHGVDADTLAVCDAITENGVRLEESTRIWPQTEFLRILARRARGGDTKAAGFIERQSRLFFENYAPARLRGGWIDRLDVHGVALTDHMPASSLYHIYGGAIEYLTTA</sequence>
<dbReference type="Pfam" id="PF07221">
    <property type="entry name" value="GlcNAc_2-epim"/>
    <property type="match status" value="1"/>
</dbReference>
<dbReference type="InterPro" id="IPR008928">
    <property type="entry name" value="6-hairpin_glycosidase_sf"/>
</dbReference>
<dbReference type="InterPro" id="IPR012341">
    <property type="entry name" value="6hp_glycosidase-like_sf"/>
</dbReference>
<reference evidence="3 4" key="1">
    <citation type="submission" date="2017-07" db="EMBL/GenBank/DDBJ databases">
        <title>A draft genome sequence of Gluconacetobacter entanii LTH 4560.</title>
        <authorList>
            <person name="Skraban J."/>
            <person name="Cleenwerck I."/>
            <person name="Vandamme P."/>
            <person name="Trcek J."/>
        </authorList>
    </citation>
    <scope>NUCLEOTIDE SEQUENCE [LARGE SCALE GENOMIC DNA]</scope>
    <source>
        <strain evidence="3 4">LTH 4560</strain>
    </source>
</reference>
<evidence type="ECO:0000313" key="4">
    <source>
        <dbReference type="Proteomes" id="UP000248301"/>
    </source>
</evidence>
<proteinExistence type="inferred from homology"/>
<name>A0A318Q8L8_9PROT</name>
<dbReference type="InterPro" id="IPR010819">
    <property type="entry name" value="AGE/CE"/>
</dbReference>
<comment type="caution">
    <text evidence="3">The sequence shown here is derived from an EMBL/GenBank/DDBJ whole genome shotgun (WGS) entry which is preliminary data.</text>
</comment>
<accession>A0A318Q8L8</accession>
<dbReference type="EMBL" id="NKUF01000046">
    <property type="protein sequence ID" value="PYD61695.1"/>
    <property type="molecule type" value="Genomic_DNA"/>
</dbReference>
<comment type="similarity">
    <text evidence="1">Belongs to the N-acylglucosamine 2-epimerase family.</text>
</comment>
<evidence type="ECO:0000256" key="1">
    <source>
        <dbReference type="ARBA" id="ARBA00008558"/>
    </source>
</evidence>
<dbReference type="PANTHER" id="PTHR15108">
    <property type="entry name" value="N-ACYLGLUCOSAMINE-2-EPIMERASE"/>
    <property type="match status" value="1"/>
</dbReference>
<evidence type="ECO:0000313" key="3">
    <source>
        <dbReference type="EMBL" id="PYD61695.1"/>
    </source>
</evidence>
<dbReference type="SUPFAM" id="SSF48208">
    <property type="entry name" value="Six-hairpin glycosidases"/>
    <property type="match status" value="1"/>
</dbReference>
<evidence type="ECO:0000256" key="2">
    <source>
        <dbReference type="ARBA" id="ARBA00023235"/>
    </source>
</evidence>
<dbReference type="Gene3D" id="1.50.10.10">
    <property type="match status" value="1"/>
</dbReference>
<dbReference type="OrthoDB" id="9806359at2"/>
<dbReference type="GO" id="GO:0005975">
    <property type="term" value="P:carbohydrate metabolic process"/>
    <property type="evidence" value="ECO:0007669"/>
    <property type="project" value="InterPro"/>
</dbReference>
<gene>
    <name evidence="3" type="ORF">CFR72_13875</name>
</gene>